<evidence type="ECO:0000313" key="5">
    <source>
        <dbReference type="Proteomes" id="UP000675747"/>
    </source>
</evidence>
<comment type="caution">
    <text evidence="3">The sequence shown here is derived from an EMBL/GenBank/DDBJ whole genome shotgun (WGS) entry which is preliminary data.</text>
</comment>
<keyword evidence="1" id="KW-0472">Membrane</keyword>
<evidence type="ECO:0000313" key="4">
    <source>
        <dbReference type="EMBL" id="MBS7458371.1"/>
    </source>
</evidence>
<dbReference type="EMBL" id="JAGQFT020000010">
    <property type="protein sequence ID" value="MBS7458371.1"/>
    <property type="molecule type" value="Genomic_DNA"/>
</dbReference>
<feature type="transmembrane region" description="Helical" evidence="1">
    <location>
        <begin position="424"/>
        <end position="445"/>
    </location>
</feature>
<accession>A0A8J7VUZ1</accession>
<organism evidence="3">
    <name type="scientific">Coralloluteibacterium stylophorae</name>
    <dbReference type="NCBI Taxonomy" id="1776034"/>
    <lineage>
        <taxon>Bacteria</taxon>
        <taxon>Pseudomonadati</taxon>
        <taxon>Pseudomonadota</taxon>
        <taxon>Gammaproteobacteria</taxon>
        <taxon>Lysobacterales</taxon>
        <taxon>Lysobacteraceae</taxon>
        <taxon>Coralloluteibacterium</taxon>
    </lineage>
</organism>
<reference evidence="4 5" key="1">
    <citation type="journal article" date="2021" name="Microbiol. Resour. Announc.">
        <title>Draft Genome Sequence of Coralloluteibacterium stylophorae LMG 29479T.</title>
        <authorList>
            <person name="Karlyshev A.V."/>
            <person name="Kudryashova E.B."/>
            <person name="Ariskina E.V."/>
            <person name="Conroy A.P."/>
            <person name="Abidueva E.Y."/>
        </authorList>
    </citation>
    <scope>NUCLEOTIDE SEQUENCE [LARGE SCALE GENOMIC DNA]</scope>
    <source>
        <strain evidence="4 5">LMG 29479</strain>
    </source>
</reference>
<keyword evidence="5" id="KW-1185">Reference proteome</keyword>
<proteinExistence type="predicted"/>
<dbReference type="Proteomes" id="UP000675747">
    <property type="component" value="Unassembled WGS sequence"/>
</dbReference>
<protein>
    <submittedName>
        <fullName evidence="3">DUF3999 domain-containing protein</fullName>
    </submittedName>
</protein>
<evidence type="ECO:0000313" key="3">
    <source>
        <dbReference type="EMBL" id="MBR0563710.1"/>
    </source>
</evidence>
<keyword evidence="1" id="KW-1133">Transmembrane helix</keyword>
<dbReference type="EMBL" id="JAGQFT010000166">
    <property type="protein sequence ID" value="MBR0563710.1"/>
    <property type="molecule type" value="Genomic_DNA"/>
</dbReference>
<evidence type="ECO:0000256" key="2">
    <source>
        <dbReference type="SAM" id="SignalP"/>
    </source>
</evidence>
<evidence type="ECO:0000256" key="1">
    <source>
        <dbReference type="SAM" id="Phobius"/>
    </source>
</evidence>
<sequence>MLRFALLLVLVASATPAPAAAPRDAFVGEWPLVLQDADGGAYRVTLAREVYAQASDPRLRDLVVFNAADEAVAAEVFPPQAPLARPARELELPWFTLPAPDARDGDAWAVVGEVDADGRLRRVETRGGGRLGRGEAVVYLVDASRTRAPITALEIDWPPREAALDLGMRVEASEDLEHWDPVSVHGRLVEAVRAGRNLVQRRLELEPVRTRYLRLTPAALGTGFAPTTISAGLAPEPVAEAREWETLDAARSDPDAATFDFELGGRFPVDRADVLLPGNSAVEWTLESRDGEDASWRQRLAPWVAYRLNARAGDAQASGAQAINGVVRDRYWRLRARGPVSGTPQLRLGYRPEVLVFLAQGPAPFALAAGSATAMRADTPLPRLIAELRQREGADWQPAVAEPGPYRELAGARALQRPRDWTAWILWSVLVAGALVVIVFAVHLLRQGPPRFD</sequence>
<keyword evidence="1" id="KW-0812">Transmembrane</keyword>
<feature type="chain" id="PRO_5042774335" evidence="2">
    <location>
        <begin position="20"/>
        <end position="453"/>
    </location>
</feature>
<feature type="signal peptide" evidence="2">
    <location>
        <begin position="1"/>
        <end position="19"/>
    </location>
</feature>
<reference evidence="3" key="2">
    <citation type="submission" date="2021-04" db="EMBL/GenBank/DDBJ databases">
        <authorList>
            <person name="Karlyshev A.V."/>
        </authorList>
    </citation>
    <scope>NUCLEOTIDE SEQUENCE</scope>
    <source>
        <strain evidence="3">LMG 29479</strain>
    </source>
</reference>
<name>A0A8J7VUZ1_9GAMM</name>
<dbReference type="Pfam" id="PF13163">
    <property type="entry name" value="DUF3999"/>
    <property type="match status" value="1"/>
</dbReference>
<dbReference type="AlphaFoldDB" id="A0A8J7VUZ1"/>
<dbReference type="InterPro" id="IPR025060">
    <property type="entry name" value="DUF3999"/>
</dbReference>
<gene>
    <name evidence="4" type="ORF">KB893_014625</name>
    <name evidence="3" type="ORF">KB893_14490</name>
</gene>
<keyword evidence="2" id="KW-0732">Signal</keyword>
<dbReference type="RefSeq" id="WP_211927607.1">
    <property type="nucleotide sequence ID" value="NZ_JAGQFT020000010.1"/>
</dbReference>